<keyword evidence="1" id="KW-0560">Oxidoreductase</keyword>
<dbReference type="AlphaFoldDB" id="A0A2C5Y375"/>
<gene>
    <name evidence="2" type="ORF">CDD81_475</name>
</gene>
<dbReference type="GO" id="GO:0004497">
    <property type="term" value="F:monooxygenase activity"/>
    <property type="evidence" value="ECO:0007669"/>
    <property type="project" value="TreeGrafter"/>
</dbReference>
<proteinExistence type="predicted"/>
<comment type="caution">
    <text evidence="2">The sequence shown here is derived from an EMBL/GenBank/DDBJ whole genome shotgun (WGS) entry which is preliminary data.</text>
</comment>
<sequence>MDGTPLPPLPTLILHDVKRDDVDAGKIVQEWLDKLQERLQQKPCQHLQDLFIQECWWRDIIGLDWDFTTKRGWQDIADYINSSKHNLSELRCAETGGLKAALIEYGGCIWLQAAFSFKTAHGRGQGVVRLANVSAGEWKAWIVFTQLEQLNFQEEREQHRLAAPAARLRALDQQGAGGAAQGQDEEIQVLIVGAGQAGLMLGARLRDMGIKTVLVERSARVGDSWRARYKAVRLHTPTYTDHYPFIKYPENWPRWLPRDKVADFMETYAQIQSLHVLCNTLVSSAIYDEATRRWSVSIKTGETLQTLHARHVVLATGVYSDNASTPIFANQDEFQGQCYHSSQHVSAAEMGDLADKKIAIIGSSTSAHDVAQDFVEHGAQHVCMIQRQAIFSISSDAVEKHLFLLWNIPELNMSEADVLANSFPIALVRRMSIGLTRLMCQHDAAMVAGLKQAGLALKTGEDGYGLADHQLLKGGHFYFDQGANSMIINGRIKIWQCPDGVERFVPEGVELGDGRRVEADIVVLATGFEQSICTVEDIMGSRVARVLESRAFGALDAEQERGGWWRATGVPGFWYMTGSFMWCRQFSQALALQIAAVERGLNAEYYARNAWPQG</sequence>
<dbReference type="Proteomes" id="UP000226192">
    <property type="component" value="Unassembled WGS sequence"/>
</dbReference>
<protein>
    <recommendedName>
        <fullName evidence="4">FAD/NAD(P)-binding domain-containing protein</fullName>
    </recommendedName>
</protein>
<dbReference type="SUPFAM" id="SSF51905">
    <property type="entry name" value="FAD/NAD(P)-binding domain"/>
    <property type="match status" value="2"/>
</dbReference>
<evidence type="ECO:0008006" key="4">
    <source>
        <dbReference type="Google" id="ProtNLM"/>
    </source>
</evidence>
<organism evidence="2 3">
    <name type="scientific">Ophiocordyceps australis</name>
    <dbReference type="NCBI Taxonomy" id="1399860"/>
    <lineage>
        <taxon>Eukaryota</taxon>
        <taxon>Fungi</taxon>
        <taxon>Dikarya</taxon>
        <taxon>Ascomycota</taxon>
        <taxon>Pezizomycotina</taxon>
        <taxon>Sordariomycetes</taxon>
        <taxon>Hypocreomycetidae</taxon>
        <taxon>Hypocreales</taxon>
        <taxon>Ophiocordycipitaceae</taxon>
        <taxon>Ophiocordyceps</taxon>
    </lineage>
</organism>
<dbReference type="OrthoDB" id="74360at2759"/>
<dbReference type="PANTHER" id="PTHR43539">
    <property type="entry name" value="FLAVIN-BINDING MONOOXYGENASE-LIKE PROTEIN (AFU_ORTHOLOGUE AFUA_4G09220)"/>
    <property type="match status" value="1"/>
</dbReference>
<keyword evidence="3" id="KW-1185">Reference proteome</keyword>
<dbReference type="STRING" id="1399860.A0A2C5Y375"/>
<dbReference type="PANTHER" id="PTHR43539:SF24">
    <property type="entry name" value="FAD_NAD(P)-BINDING DOMAIN-CONTAINING PROTEIN-RELATED"/>
    <property type="match status" value="1"/>
</dbReference>
<dbReference type="GO" id="GO:0050660">
    <property type="term" value="F:flavin adenine dinucleotide binding"/>
    <property type="evidence" value="ECO:0007669"/>
    <property type="project" value="TreeGrafter"/>
</dbReference>
<dbReference type="EMBL" id="NJET01000107">
    <property type="protein sequence ID" value="PHH61341.1"/>
    <property type="molecule type" value="Genomic_DNA"/>
</dbReference>
<dbReference type="Gene3D" id="3.50.50.60">
    <property type="entry name" value="FAD/NAD(P)-binding domain"/>
    <property type="match status" value="1"/>
</dbReference>
<name>A0A2C5Y375_9HYPO</name>
<dbReference type="InterPro" id="IPR050982">
    <property type="entry name" value="Auxin_biosynth/cation_transpt"/>
</dbReference>
<reference evidence="2 3" key="1">
    <citation type="submission" date="2017-06" db="EMBL/GenBank/DDBJ databases">
        <title>Ant-infecting Ophiocordyceps genomes reveal a high diversity of potential behavioral manipulation genes and a possible major role for enterotoxins.</title>
        <authorList>
            <person name="De Bekker C."/>
            <person name="Evans H.C."/>
            <person name="Brachmann A."/>
            <person name="Hughes D.P."/>
        </authorList>
    </citation>
    <scope>NUCLEOTIDE SEQUENCE [LARGE SCALE GENOMIC DNA]</scope>
    <source>
        <strain evidence="2 3">Map64</strain>
    </source>
</reference>
<evidence type="ECO:0000313" key="2">
    <source>
        <dbReference type="EMBL" id="PHH61341.1"/>
    </source>
</evidence>
<accession>A0A2C5Y375</accession>
<dbReference type="Pfam" id="PF13738">
    <property type="entry name" value="Pyr_redox_3"/>
    <property type="match status" value="1"/>
</dbReference>
<dbReference type="InterPro" id="IPR036188">
    <property type="entry name" value="FAD/NAD-bd_sf"/>
</dbReference>
<evidence type="ECO:0000256" key="1">
    <source>
        <dbReference type="ARBA" id="ARBA00023002"/>
    </source>
</evidence>
<evidence type="ECO:0000313" key="3">
    <source>
        <dbReference type="Proteomes" id="UP000226192"/>
    </source>
</evidence>